<comment type="caution">
    <text evidence="2">The sequence shown here is derived from an EMBL/GenBank/DDBJ whole genome shotgun (WGS) entry which is preliminary data.</text>
</comment>
<feature type="region of interest" description="Disordered" evidence="1">
    <location>
        <begin position="1"/>
        <end position="23"/>
    </location>
</feature>
<dbReference type="EMBL" id="CAJVPZ010019500">
    <property type="protein sequence ID" value="CAG8694518.1"/>
    <property type="molecule type" value="Genomic_DNA"/>
</dbReference>
<feature type="non-terminal residue" evidence="2">
    <location>
        <position position="43"/>
    </location>
</feature>
<name>A0A9N9HLA1_9GLOM</name>
<organism evidence="2 3">
    <name type="scientific">Racocetra fulgida</name>
    <dbReference type="NCBI Taxonomy" id="60492"/>
    <lineage>
        <taxon>Eukaryota</taxon>
        <taxon>Fungi</taxon>
        <taxon>Fungi incertae sedis</taxon>
        <taxon>Mucoromycota</taxon>
        <taxon>Glomeromycotina</taxon>
        <taxon>Glomeromycetes</taxon>
        <taxon>Diversisporales</taxon>
        <taxon>Gigasporaceae</taxon>
        <taxon>Racocetra</taxon>
    </lineage>
</organism>
<keyword evidence="3" id="KW-1185">Reference proteome</keyword>
<dbReference type="Proteomes" id="UP000789396">
    <property type="component" value="Unassembled WGS sequence"/>
</dbReference>
<reference evidence="2" key="1">
    <citation type="submission" date="2021-06" db="EMBL/GenBank/DDBJ databases">
        <authorList>
            <person name="Kallberg Y."/>
            <person name="Tangrot J."/>
            <person name="Rosling A."/>
        </authorList>
    </citation>
    <scope>NUCLEOTIDE SEQUENCE</scope>
    <source>
        <strain evidence="2">IN212</strain>
    </source>
</reference>
<evidence type="ECO:0000256" key="1">
    <source>
        <dbReference type="SAM" id="MobiDB-lite"/>
    </source>
</evidence>
<proteinExistence type="predicted"/>
<protein>
    <submittedName>
        <fullName evidence="2">12613_t:CDS:1</fullName>
    </submittedName>
</protein>
<dbReference type="AlphaFoldDB" id="A0A9N9HLA1"/>
<sequence length="43" mass="4951">MTTETNTDKKDNDSIYNDADGKIQDEEKNIEKKLDDDFELISA</sequence>
<evidence type="ECO:0000313" key="2">
    <source>
        <dbReference type="EMBL" id="CAG8694518.1"/>
    </source>
</evidence>
<accession>A0A9N9HLA1</accession>
<evidence type="ECO:0000313" key="3">
    <source>
        <dbReference type="Proteomes" id="UP000789396"/>
    </source>
</evidence>
<gene>
    <name evidence="2" type="ORF">RFULGI_LOCUS10151</name>
</gene>